<dbReference type="GO" id="GO:0048188">
    <property type="term" value="C:Set1C/COMPASS complex"/>
    <property type="evidence" value="ECO:0007669"/>
    <property type="project" value="InterPro"/>
</dbReference>
<evidence type="ECO:0000256" key="6">
    <source>
        <dbReference type="PROSITE-ProRule" id="PRU00146"/>
    </source>
</evidence>
<dbReference type="PANTHER" id="PTHR46174">
    <property type="entry name" value="CXXC-TYPE ZINC FINGER PROTEIN 1"/>
    <property type="match status" value="1"/>
</dbReference>
<name>A0AAV7XS40_9NEOP</name>
<dbReference type="Pfam" id="PF00628">
    <property type="entry name" value="PHD"/>
    <property type="match status" value="1"/>
</dbReference>
<proteinExistence type="predicted"/>
<dbReference type="InterPro" id="IPR011011">
    <property type="entry name" value="Znf_FYVE_PHD"/>
</dbReference>
<dbReference type="InterPro" id="IPR001965">
    <property type="entry name" value="Znf_PHD"/>
</dbReference>
<dbReference type="AlphaFoldDB" id="A0AAV7XS40"/>
<keyword evidence="4" id="KW-0862">Zinc</keyword>
<dbReference type="GO" id="GO:0008270">
    <property type="term" value="F:zinc ion binding"/>
    <property type="evidence" value="ECO:0007669"/>
    <property type="project" value="UniProtKB-KW"/>
</dbReference>
<dbReference type="InterPro" id="IPR037869">
    <property type="entry name" value="Spp1/CFP1"/>
</dbReference>
<comment type="subcellular location">
    <subcellularLocation>
        <location evidence="1">Nucleus</location>
    </subcellularLocation>
</comment>
<feature type="coiled-coil region" evidence="7">
    <location>
        <begin position="145"/>
        <end position="179"/>
    </location>
</feature>
<dbReference type="Gene3D" id="3.30.40.10">
    <property type="entry name" value="Zinc/RING finger domain, C3HC4 (zinc finger)"/>
    <property type="match status" value="1"/>
</dbReference>
<accession>A0AAV7XS40</accession>
<evidence type="ECO:0000256" key="5">
    <source>
        <dbReference type="ARBA" id="ARBA00023242"/>
    </source>
</evidence>
<feature type="coiled-coil region" evidence="7">
    <location>
        <begin position="209"/>
        <end position="240"/>
    </location>
</feature>
<keyword evidence="3 6" id="KW-0863">Zinc-finger</keyword>
<dbReference type="PROSITE" id="PS01359">
    <property type="entry name" value="ZF_PHD_1"/>
    <property type="match status" value="1"/>
</dbReference>
<keyword evidence="5" id="KW-0539">Nucleus</keyword>
<dbReference type="InterPro" id="IPR019787">
    <property type="entry name" value="Znf_PHD-finger"/>
</dbReference>
<evidence type="ECO:0000256" key="7">
    <source>
        <dbReference type="SAM" id="Coils"/>
    </source>
</evidence>
<evidence type="ECO:0000313" key="10">
    <source>
        <dbReference type="Proteomes" id="UP001075354"/>
    </source>
</evidence>
<dbReference type="InterPro" id="IPR019786">
    <property type="entry name" value="Zinc_finger_PHD-type_CS"/>
</dbReference>
<dbReference type="EMBL" id="JAPTSV010000005">
    <property type="protein sequence ID" value="KAJ1528132.1"/>
    <property type="molecule type" value="Genomic_DNA"/>
</dbReference>
<dbReference type="PANTHER" id="PTHR46174:SF1">
    <property type="entry name" value="CXXC-TYPE ZINC FINGER PROTEIN 1"/>
    <property type="match status" value="1"/>
</dbReference>
<dbReference type="Proteomes" id="UP001075354">
    <property type="component" value="Chromosome 5"/>
</dbReference>
<dbReference type="GO" id="GO:0045893">
    <property type="term" value="P:positive regulation of DNA-templated transcription"/>
    <property type="evidence" value="ECO:0007669"/>
    <property type="project" value="TreeGrafter"/>
</dbReference>
<gene>
    <name evidence="9" type="ORF">ONE63_008046</name>
</gene>
<comment type="caution">
    <text evidence="9">The sequence shown here is derived from an EMBL/GenBank/DDBJ whole genome shotgun (WGS) entry which is preliminary data.</text>
</comment>
<dbReference type="SUPFAM" id="SSF57903">
    <property type="entry name" value="FYVE/PHD zinc finger"/>
    <property type="match status" value="1"/>
</dbReference>
<dbReference type="SMART" id="SM00249">
    <property type="entry name" value="PHD"/>
    <property type="match status" value="1"/>
</dbReference>
<protein>
    <recommendedName>
        <fullName evidence="8">PHD-type domain-containing protein</fullName>
    </recommendedName>
</protein>
<evidence type="ECO:0000313" key="9">
    <source>
        <dbReference type="EMBL" id="KAJ1528132.1"/>
    </source>
</evidence>
<evidence type="ECO:0000259" key="8">
    <source>
        <dbReference type="PROSITE" id="PS50016"/>
    </source>
</evidence>
<dbReference type="InterPro" id="IPR013083">
    <property type="entry name" value="Znf_RING/FYVE/PHD"/>
</dbReference>
<evidence type="ECO:0000256" key="1">
    <source>
        <dbReference type="ARBA" id="ARBA00004123"/>
    </source>
</evidence>
<evidence type="ECO:0000256" key="2">
    <source>
        <dbReference type="ARBA" id="ARBA00022723"/>
    </source>
</evidence>
<feature type="domain" description="PHD-type" evidence="8">
    <location>
        <begin position="7"/>
        <end position="59"/>
    </location>
</feature>
<keyword evidence="7" id="KW-0175">Coiled coil</keyword>
<evidence type="ECO:0000256" key="4">
    <source>
        <dbReference type="ARBA" id="ARBA00022833"/>
    </source>
</evidence>
<reference evidence="9" key="1">
    <citation type="submission" date="2022-12" db="EMBL/GenBank/DDBJ databases">
        <title>Chromosome-level genome assembly of the bean flower thrips Megalurothrips usitatus.</title>
        <authorList>
            <person name="Ma L."/>
            <person name="Liu Q."/>
            <person name="Li H."/>
            <person name="Cai W."/>
        </authorList>
    </citation>
    <scope>NUCLEOTIDE SEQUENCE</scope>
    <source>
        <strain evidence="9">Cailab_2022a</strain>
    </source>
</reference>
<organism evidence="9 10">
    <name type="scientific">Megalurothrips usitatus</name>
    <name type="common">bean blossom thrips</name>
    <dbReference type="NCBI Taxonomy" id="439358"/>
    <lineage>
        <taxon>Eukaryota</taxon>
        <taxon>Metazoa</taxon>
        <taxon>Ecdysozoa</taxon>
        <taxon>Arthropoda</taxon>
        <taxon>Hexapoda</taxon>
        <taxon>Insecta</taxon>
        <taxon>Pterygota</taxon>
        <taxon>Neoptera</taxon>
        <taxon>Paraneoptera</taxon>
        <taxon>Thysanoptera</taxon>
        <taxon>Terebrantia</taxon>
        <taxon>Thripoidea</taxon>
        <taxon>Thripidae</taxon>
        <taxon>Megalurothrips</taxon>
    </lineage>
</organism>
<dbReference type="PROSITE" id="PS50016">
    <property type="entry name" value="ZF_PHD_2"/>
    <property type="match status" value="1"/>
</dbReference>
<keyword evidence="2" id="KW-0479">Metal-binding</keyword>
<evidence type="ECO:0000256" key="3">
    <source>
        <dbReference type="ARBA" id="ARBA00022771"/>
    </source>
</evidence>
<sequence>MDCDTGETRCLCGKPEGFNRFMIYCNGCRFWFHGSCVGITKGKAQRLPEKWFCVVCASASQSVANTNKDLYRVQEIQKDICGLKQEVSTLNNALQQFLTKNDSAIIGEMEGVIMRQSVETSDLRTELGEEKNAHHNLVLKYNQSKELWKSERETYMKSLEQKQNEISKLEVEMLLTKEKTESEGFKFETKFMEVKNAHQDLLVKHHQSKELWELEIMALKEKHKKALQEKDEKISKLEAGMFSAFGYADDDDFKQPKSKLLKKCVN</sequence>
<keyword evidence="10" id="KW-1185">Reference proteome</keyword>